<dbReference type="EMBL" id="CP002987">
    <property type="protein sequence ID" value="AFA47676.1"/>
    <property type="molecule type" value="Genomic_DNA"/>
</dbReference>
<keyword evidence="2" id="KW-1185">Reference proteome</keyword>
<dbReference type="HOGENOM" id="CLU_715156_0_0_9"/>
<sequence>MMNDVTLDSGFITDSVPTAVWLSTLINTYYNIKIMNKNDCWITQKEIRTVAGQLCDKNIDIARISQWCNGDHPNNTYNYLRANGSKRRLTVIGEFNREREYPDELPINKMIFNDSALTVGDLMTWYKNEYCRYDFSKDDIVSKDYYLKNIKVGENKPVKTFTEVQILEKVEKQDDKEMKDYPFFHRIINIVNNSWEVFENKVGYEDIFINKEASMQLHFAHILQQYIPLIIYERDESATVELETAVDDGMRIREADIMITAYKGIHVFRVVIELKCYKTKASSGGPRGAQDIFMKEVYQDIELVEKYLLNDQADEGFCFVMTDHRMFVYPRQKNGKCWDYDMSQGTVAGNTILETPIGGKDTRIELKKEYVFNWNEIGEYYFLKLQAQKQNELE</sequence>
<dbReference type="AlphaFoldDB" id="H6LBT3"/>
<gene>
    <name evidence="1" type="ordered locus">Awo_c08850</name>
</gene>
<accession>H6LBT3</accession>
<dbReference type="KEGG" id="awo:Awo_c08850"/>
<proteinExistence type="predicted"/>
<name>H6LBT3_ACEWD</name>
<evidence type="ECO:0000313" key="2">
    <source>
        <dbReference type="Proteomes" id="UP000007177"/>
    </source>
</evidence>
<reference evidence="2" key="1">
    <citation type="submission" date="2011-07" db="EMBL/GenBank/DDBJ databases">
        <title>Complete genome sequence of Acetobacterium woodii.</title>
        <authorList>
            <person name="Poehlein A."/>
            <person name="Schmidt S."/>
            <person name="Kaster A.-K."/>
            <person name="Goenrich M."/>
            <person name="Vollmers J."/>
            <person name="Thuermer A."/>
            <person name="Gottschalk G."/>
            <person name="Thauer R.K."/>
            <person name="Daniel R."/>
            <person name="Mueller V."/>
        </authorList>
    </citation>
    <scope>NUCLEOTIDE SEQUENCE [LARGE SCALE GENOMIC DNA]</scope>
    <source>
        <strain evidence="2">ATCC 29683 / DSM 1030 / JCM 2381 / KCTC 1655 / WB1</strain>
    </source>
</reference>
<reference evidence="1 2" key="2">
    <citation type="journal article" date="2012" name="PLoS ONE">
        <title>An ancient pathway combining carbon dioxide fixation with the generation and utilization of a sodium ion gradient for ATP synthesis.</title>
        <authorList>
            <person name="Poehlein A."/>
            <person name="Schmidt S."/>
            <person name="Kaster A.K."/>
            <person name="Goenrich M."/>
            <person name="Vollmers J."/>
            <person name="Thurmer A."/>
            <person name="Bertsch J."/>
            <person name="Schuchmann K."/>
            <person name="Voigt B."/>
            <person name="Hecker M."/>
            <person name="Daniel R."/>
            <person name="Thauer R.K."/>
            <person name="Gottschalk G."/>
            <person name="Muller V."/>
        </authorList>
    </citation>
    <scope>NUCLEOTIDE SEQUENCE [LARGE SCALE GENOMIC DNA]</scope>
    <source>
        <strain evidence="2">ATCC 29683 / DSM 1030 / JCM 2381 / KCTC 1655 / WB1</strain>
    </source>
</reference>
<dbReference type="Proteomes" id="UP000007177">
    <property type="component" value="Chromosome"/>
</dbReference>
<dbReference type="eggNOG" id="ENOG50319JU">
    <property type="taxonomic scope" value="Bacteria"/>
</dbReference>
<protein>
    <submittedName>
        <fullName evidence="1">Uncharacterized protein</fullName>
    </submittedName>
</protein>
<dbReference type="STRING" id="931626.Awo_c08850"/>
<organism evidence="1 2">
    <name type="scientific">Acetobacterium woodii (strain ATCC 29683 / DSM 1030 / JCM 2381 / KCTC 1655 / WB1)</name>
    <dbReference type="NCBI Taxonomy" id="931626"/>
    <lineage>
        <taxon>Bacteria</taxon>
        <taxon>Bacillati</taxon>
        <taxon>Bacillota</taxon>
        <taxon>Clostridia</taxon>
        <taxon>Eubacteriales</taxon>
        <taxon>Eubacteriaceae</taxon>
        <taxon>Acetobacterium</taxon>
    </lineage>
</organism>
<evidence type="ECO:0000313" key="1">
    <source>
        <dbReference type="EMBL" id="AFA47676.1"/>
    </source>
</evidence>